<sequence length="294" mass="30492" precursor="true">MNGVGIAGAFLGGVASLLSPCSALLLPSFFAYAFDRTQRLVQRTLFFWGGLCAVLVPLGAGVGAMGSALTRYREQVTVIGGVILIAFGIMTLLGKGFGLSAASRLSARIRISSTLSVLALGAVYGLAGFCAGPLLGAVLTMSAMGADPVYGALLMALYALGMAAPLLVLAWTWERFALGRRSWLRGRVISLGPVRTHTTSLISGLVLVGIGGLFVLTDGTASLGGMLSVDSQYDLQVWLSRLTSAADDVGVLAAVAVVALVWLGVRLRRHRRDAHGPAGTQDVAEDASRAREGT</sequence>
<dbReference type="RefSeq" id="WP_014815140.1">
    <property type="nucleotide sequence ID" value="NC_018027.1"/>
</dbReference>
<dbReference type="InterPro" id="IPR003834">
    <property type="entry name" value="Cyt_c_assmbl_TM_dom"/>
</dbReference>
<dbReference type="Pfam" id="PF02683">
    <property type="entry name" value="DsbD_TM"/>
    <property type="match status" value="1"/>
</dbReference>
<evidence type="ECO:0000313" key="9">
    <source>
        <dbReference type="EMBL" id="AFM16659.1"/>
    </source>
</evidence>
<dbReference type="EMBL" id="CP003053">
    <property type="protein sequence ID" value="AFM16659.1"/>
    <property type="molecule type" value="Genomic_DNA"/>
</dbReference>
<dbReference type="AlphaFoldDB" id="I4BHA2"/>
<dbReference type="KEGG" id="mcb:Mycch_1872"/>
<evidence type="ECO:0000259" key="8">
    <source>
        <dbReference type="Pfam" id="PF02683"/>
    </source>
</evidence>
<dbReference type="STRING" id="710421.Mycch_1872"/>
<feature type="transmembrane region" description="Helical" evidence="7">
    <location>
        <begin position="6"/>
        <end position="33"/>
    </location>
</feature>
<protein>
    <submittedName>
        <fullName evidence="9">Cytochrome c biogenesis protein</fullName>
    </submittedName>
</protein>
<evidence type="ECO:0000256" key="6">
    <source>
        <dbReference type="SAM" id="MobiDB-lite"/>
    </source>
</evidence>
<evidence type="ECO:0000313" key="10">
    <source>
        <dbReference type="Proteomes" id="UP000006057"/>
    </source>
</evidence>
<keyword evidence="3 7" id="KW-0812">Transmembrane</keyword>
<dbReference type="eggNOG" id="COG0785">
    <property type="taxonomic scope" value="Bacteria"/>
</dbReference>
<feature type="transmembrane region" description="Helical" evidence="7">
    <location>
        <begin position="115"/>
        <end position="138"/>
    </location>
</feature>
<evidence type="ECO:0000256" key="7">
    <source>
        <dbReference type="SAM" id="Phobius"/>
    </source>
</evidence>
<dbReference type="InterPro" id="IPR051790">
    <property type="entry name" value="Cytochrome_c-biogenesis_DsbD"/>
</dbReference>
<keyword evidence="5 7" id="KW-0472">Membrane</keyword>
<reference evidence="9 10" key="1">
    <citation type="submission" date="2012-06" db="EMBL/GenBank/DDBJ databases">
        <title>Complete sequence of chromosome of Mycobacterium chubuense NBB4.</title>
        <authorList>
            <consortium name="US DOE Joint Genome Institute"/>
            <person name="Lucas S."/>
            <person name="Han J."/>
            <person name="Lapidus A."/>
            <person name="Cheng J.-F."/>
            <person name="Goodwin L."/>
            <person name="Pitluck S."/>
            <person name="Peters L."/>
            <person name="Mikhailova N."/>
            <person name="Teshima H."/>
            <person name="Detter J.C."/>
            <person name="Han C."/>
            <person name="Tapia R."/>
            <person name="Land M."/>
            <person name="Hauser L."/>
            <person name="Kyrpides N."/>
            <person name="Ivanova N."/>
            <person name="Pagani I."/>
            <person name="Mattes T."/>
            <person name="Holmes A."/>
            <person name="Rutledge P."/>
            <person name="Paulsen I."/>
            <person name="Coleman N."/>
            <person name="Woyke T."/>
        </authorList>
    </citation>
    <scope>NUCLEOTIDE SEQUENCE [LARGE SCALE GENOMIC DNA]</scope>
    <source>
        <strain evidence="9 10">NBB4</strain>
    </source>
</reference>
<organism evidence="9 10">
    <name type="scientific">Mycolicibacterium chubuense (strain NBB4)</name>
    <name type="common">Mycobacterium chubuense</name>
    <dbReference type="NCBI Taxonomy" id="710421"/>
    <lineage>
        <taxon>Bacteria</taxon>
        <taxon>Bacillati</taxon>
        <taxon>Actinomycetota</taxon>
        <taxon>Actinomycetes</taxon>
        <taxon>Mycobacteriales</taxon>
        <taxon>Mycobacteriaceae</taxon>
        <taxon>Mycolicibacterium</taxon>
    </lineage>
</organism>
<feature type="domain" description="Cytochrome C biogenesis protein transmembrane" evidence="8">
    <location>
        <begin position="7"/>
        <end position="177"/>
    </location>
</feature>
<gene>
    <name evidence="9" type="ordered locus">Mycch_1872</name>
</gene>
<feature type="transmembrane region" description="Helical" evidence="7">
    <location>
        <begin position="150"/>
        <end position="173"/>
    </location>
</feature>
<dbReference type="PATRIC" id="fig|710421.3.peg.1875"/>
<evidence type="ECO:0000256" key="3">
    <source>
        <dbReference type="ARBA" id="ARBA00022692"/>
    </source>
</evidence>
<feature type="region of interest" description="Disordered" evidence="6">
    <location>
        <begin position="275"/>
        <end position="294"/>
    </location>
</feature>
<dbReference type="Proteomes" id="UP000006057">
    <property type="component" value="Chromosome"/>
</dbReference>
<name>I4BHA2_MYCCN</name>
<feature type="transmembrane region" description="Helical" evidence="7">
    <location>
        <begin position="249"/>
        <end position="265"/>
    </location>
</feature>
<evidence type="ECO:0000256" key="4">
    <source>
        <dbReference type="ARBA" id="ARBA00022989"/>
    </source>
</evidence>
<feature type="transmembrane region" description="Helical" evidence="7">
    <location>
        <begin position="45"/>
        <end position="69"/>
    </location>
</feature>
<dbReference type="HOGENOM" id="CLU_053225_3_0_11"/>
<feature type="transmembrane region" description="Helical" evidence="7">
    <location>
        <begin position="75"/>
        <end position="94"/>
    </location>
</feature>
<dbReference type="GO" id="GO:0017004">
    <property type="term" value="P:cytochrome complex assembly"/>
    <property type="evidence" value="ECO:0007669"/>
    <property type="project" value="InterPro"/>
</dbReference>
<feature type="transmembrane region" description="Helical" evidence="7">
    <location>
        <begin position="194"/>
        <end position="216"/>
    </location>
</feature>
<dbReference type="OrthoDB" id="4332145at2"/>
<keyword evidence="4 7" id="KW-1133">Transmembrane helix</keyword>
<keyword evidence="10" id="KW-1185">Reference proteome</keyword>
<dbReference type="GO" id="GO:0016020">
    <property type="term" value="C:membrane"/>
    <property type="evidence" value="ECO:0007669"/>
    <property type="project" value="UniProtKB-SubCell"/>
</dbReference>
<accession>I4BHA2</accession>
<evidence type="ECO:0000256" key="5">
    <source>
        <dbReference type="ARBA" id="ARBA00023136"/>
    </source>
</evidence>
<dbReference type="PANTHER" id="PTHR31272">
    <property type="entry name" value="CYTOCHROME C-TYPE BIOGENESIS PROTEIN HI_1454-RELATED"/>
    <property type="match status" value="1"/>
</dbReference>
<evidence type="ECO:0000256" key="1">
    <source>
        <dbReference type="ARBA" id="ARBA00004141"/>
    </source>
</evidence>
<comment type="subcellular location">
    <subcellularLocation>
        <location evidence="1">Membrane</location>
        <topology evidence="1">Multi-pass membrane protein</topology>
    </subcellularLocation>
</comment>
<proteinExistence type="inferred from homology"/>
<comment type="similarity">
    <text evidence="2">Belongs to the DsbD family.</text>
</comment>
<dbReference type="PANTHER" id="PTHR31272:SF4">
    <property type="entry name" value="CYTOCHROME C-TYPE BIOGENESIS PROTEIN HI_1454-RELATED"/>
    <property type="match status" value="1"/>
</dbReference>
<evidence type="ECO:0000256" key="2">
    <source>
        <dbReference type="ARBA" id="ARBA00006143"/>
    </source>
</evidence>